<protein>
    <recommendedName>
        <fullName evidence="4">G domain-containing protein</fullName>
    </recommendedName>
</protein>
<sequence length="175" mass="20598">MGKKKKILILGLANSGKTSIILSMRNITDLSSYTAMLPTSGLEISKFINKEDNIEYLLWDFGGQEQYLEEHKQNMNKYISETNEIIYVIDIQDENVYFISVVFLREILTILKTVGYFFEVSIYFHKFDGNFKPNEEKIKELLKIIDEEIPEGFSYKIYHTKIRAVFEKKSSFYQK</sequence>
<dbReference type="AlphaFoldDB" id="A0A0F9MPT1"/>
<dbReference type="GO" id="GO:0005764">
    <property type="term" value="C:lysosome"/>
    <property type="evidence" value="ECO:0007669"/>
    <property type="project" value="TreeGrafter"/>
</dbReference>
<comment type="caution">
    <text evidence="3">The sequence shown here is derived from an EMBL/GenBank/DDBJ whole genome shotgun (WGS) entry which is preliminary data.</text>
</comment>
<evidence type="ECO:0000256" key="1">
    <source>
        <dbReference type="ARBA" id="ARBA00022741"/>
    </source>
</evidence>
<evidence type="ECO:0000313" key="3">
    <source>
        <dbReference type="EMBL" id="KKN01422.1"/>
    </source>
</evidence>
<dbReference type="PANTHER" id="PTHR11259:SF2">
    <property type="entry name" value="GH16429P"/>
    <property type="match status" value="1"/>
</dbReference>
<keyword evidence="2" id="KW-0342">GTP-binding</keyword>
<dbReference type="GO" id="GO:0005634">
    <property type="term" value="C:nucleus"/>
    <property type="evidence" value="ECO:0007669"/>
    <property type="project" value="TreeGrafter"/>
</dbReference>
<dbReference type="Gene3D" id="3.40.50.300">
    <property type="entry name" value="P-loop containing nucleotide triphosphate hydrolases"/>
    <property type="match status" value="1"/>
</dbReference>
<keyword evidence="1" id="KW-0547">Nucleotide-binding</keyword>
<dbReference type="GO" id="GO:0010507">
    <property type="term" value="P:negative regulation of autophagy"/>
    <property type="evidence" value="ECO:0007669"/>
    <property type="project" value="TreeGrafter"/>
</dbReference>
<dbReference type="GO" id="GO:1904263">
    <property type="term" value="P:positive regulation of TORC1 signaling"/>
    <property type="evidence" value="ECO:0007669"/>
    <property type="project" value="TreeGrafter"/>
</dbReference>
<dbReference type="SUPFAM" id="SSF52540">
    <property type="entry name" value="P-loop containing nucleoside triphosphate hydrolases"/>
    <property type="match status" value="1"/>
</dbReference>
<accession>A0A0F9MPT1</accession>
<name>A0A0F9MPT1_9ZZZZ</name>
<dbReference type="GO" id="GO:0003924">
    <property type="term" value="F:GTPase activity"/>
    <property type="evidence" value="ECO:0007669"/>
    <property type="project" value="TreeGrafter"/>
</dbReference>
<organism evidence="3">
    <name type="scientific">marine sediment metagenome</name>
    <dbReference type="NCBI Taxonomy" id="412755"/>
    <lineage>
        <taxon>unclassified sequences</taxon>
        <taxon>metagenomes</taxon>
        <taxon>ecological metagenomes</taxon>
    </lineage>
</organism>
<dbReference type="Pfam" id="PF04670">
    <property type="entry name" value="Gtr1_RagA"/>
    <property type="match status" value="1"/>
</dbReference>
<reference evidence="3" key="1">
    <citation type="journal article" date="2015" name="Nature">
        <title>Complex archaea that bridge the gap between prokaryotes and eukaryotes.</title>
        <authorList>
            <person name="Spang A."/>
            <person name="Saw J.H."/>
            <person name="Jorgensen S.L."/>
            <person name="Zaremba-Niedzwiedzka K."/>
            <person name="Martijn J."/>
            <person name="Lind A.E."/>
            <person name="van Eijk R."/>
            <person name="Schleper C."/>
            <person name="Guy L."/>
            <person name="Ettema T.J."/>
        </authorList>
    </citation>
    <scope>NUCLEOTIDE SEQUENCE</scope>
</reference>
<dbReference type="GO" id="GO:0005525">
    <property type="term" value="F:GTP binding"/>
    <property type="evidence" value="ECO:0007669"/>
    <property type="project" value="UniProtKB-KW"/>
</dbReference>
<evidence type="ECO:0000256" key="2">
    <source>
        <dbReference type="ARBA" id="ARBA00023134"/>
    </source>
</evidence>
<dbReference type="PANTHER" id="PTHR11259">
    <property type="entry name" value="RAS-RELATED GTP BINDING RAG/GTR YEAST"/>
    <property type="match status" value="1"/>
</dbReference>
<proteinExistence type="predicted"/>
<dbReference type="InterPro" id="IPR027417">
    <property type="entry name" value="P-loop_NTPase"/>
</dbReference>
<dbReference type="InterPro" id="IPR006762">
    <property type="entry name" value="Gtr1_RagA"/>
</dbReference>
<gene>
    <name evidence="3" type="ORF">LCGC14_1127860</name>
</gene>
<dbReference type="GO" id="GO:1990131">
    <property type="term" value="C:Gtr1-Gtr2 GTPase complex"/>
    <property type="evidence" value="ECO:0007669"/>
    <property type="project" value="TreeGrafter"/>
</dbReference>
<evidence type="ECO:0008006" key="4">
    <source>
        <dbReference type="Google" id="ProtNLM"/>
    </source>
</evidence>
<dbReference type="EMBL" id="LAZR01005263">
    <property type="protein sequence ID" value="KKN01422.1"/>
    <property type="molecule type" value="Genomic_DNA"/>
</dbReference>
<dbReference type="GO" id="GO:0009267">
    <property type="term" value="P:cellular response to starvation"/>
    <property type="evidence" value="ECO:0007669"/>
    <property type="project" value="TreeGrafter"/>
</dbReference>